<keyword evidence="7" id="KW-0677">Repeat</keyword>
<dbReference type="SUPFAM" id="SSF54862">
    <property type="entry name" value="4Fe-4S ferredoxins"/>
    <property type="match status" value="1"/>
</dbReference>
<sequence length="189" mass="20649">CGVPDDWIEAARRSPVHALAVRHRVALPLHPEFRTLPMVWYIPPLSPVADVAHAEGYDPADPDRVFAAIDALRVPVEYLANLFTAGRTETVRLVLRRLAAVRAVMRDVQLGRDPGEEVPRSVGMSPDDVDDLYRLLAIAKYEDRYVIPQVHAEEAGALTAQHQQLFCSLDGEGGPGMGGQGYPPPAGRA</sequence>
<comment type="subcellular location">
    <subcellularLocation>
        <location evidence="3">Cell envelope</location>
    </subcellularLocation>
</comment>
<keyword evidence="9" id="KW-0408">Iron</keyword>
<dbReference type="InterPro" id="IPR029263">
    <property type="entry name" value="Nitr_red_bet_C"/>
</dbReference>
<dbReference type="EMBL" id="JBHTHX010003400">
    <property type="protein sequence ID" value="MFD0891694.1"/>
    <property type="molecule type" value="Genomic_DNA"/>
</dbReference>
<dbReference type="Pfam" id="PF14711">
    <property type="entry name" value="Nitr_red_bet_C"/>
    <property type="match status" value="1"/>
</dbReference>
<feature type="non-terminal residue" evidence="12">
    <location>
        <position position="189"/>
    </location>
</feature>
<keyword evidence="6" id="KW-0479">Metal-binding</keyword>
<keyword evidence="5" id="KW-0004">4Fe-4S</keyword>
<evidence type="ECO:0000256" key="8">
    <source>
        <dbReference type="ARBA" id="ARBA00022982"/>
    </source>
</evidence>
<comment type="caution">
    <text evidence="12">The sequence shown here is derived from an EMBL/GenBank/DDBJ whole genome shotgun (WGS) entry which is preliminary data.</text>
</comment>
<evidence type="ECO:0000313" key="12">
    <source>
        <dbReference type="EMBL" id="MFD0891694.1"/>
    </source>
</evidence>
<reference evidence="13" key="1">
    <citation type="journal article" date="2019" name="Int. J. Syst. Evol. Microbiol.">
        <title>The Global Catalogue of Microorganisms (GCM) 10K type strain sequencing project: providing services to taxonomists for standard genome sequencing and annotation.</title>
        <authorList>
            <consortium name="The Broad Institute Genomics Platform"/>
            <consortium name="The Broad Institute Genome Sequencing Center for Infectious Disease"/>
            <person name="Wu L."/>
            <person name="Ma J."/>
        </authorList>
    </citation>
    <scope>NUCLEOTIDE SEQUENCE [LARGE SCALE GENOMIC DNA]</scope>
    <source>
        <strain evidence="13">CCUG 62974</strain>
    </source>
</reference>
<evidence type="ECO:0000256" key="1">
    <source>
        <dbReference type="ARBA" id="ARBA00001927"/>
    </source>
</evidence>
<evidence type="ECO:0000256" key="4">
    <source>
        <dbReference type="ARBA" id="ARBA00022448"/>
    </source>
</evidence>
<keyword evidence="8" id="KW-0249">Electron transport</keyword>
<dbReference type="PANTHER" id="PTHR43518">
    <property type="entry name" value="NITRATE REDUCTASE BETA SUBUNIT"/>
    <property type="match status" value="1"/>
</dbReference>
<comment type="cofactor">
    <cofactor evidence="2">
        <name>[4Fe-4S] cluster</name>
        <dbReference type="ChEBI" id="CHEBI:49883"/>
    </cofactor>
</comment>
<evidence type="ECO:0000313" key="13">
    <source>
        <dbReference type="Proteomes" id="UP001597024"/>
    </source>
</evidence>
<evidence type="ECO:0000256" key="9">
    <source>
        <dbReference type="ARBA" id="ARBA00023004"/>
    </source>
</evidence>
<keyword evidence="10" id="KW-0411">Iron-sulfur</keyword>
<keyword evidence="13" id="KW-1185">Reference proteome</keyword>
<organism evidence="12 13">
    <name type="scientific">Streptosporangium algeriense</name>
    <dbReference type="NCBI Taxonomy" id="1682748"/>
    <lineage>
        <taxon>Bacteria</taxon>
        <taxon>Bacillati</taxon>
        <taxon>Actinomycetota</taxon>
        <taxon>Actinomycetes</taxon>
        <taxon>Streptosporangiales</taxon>
        <taxon>Streptosporangiaceae</taxon>
        <taxon>Streptosporangium</taxon>
    </lineage>
</organism>
<evidence type="ECO:0000256" key="5">
    <source>
        <dbReference type="ARBA" id="ARBA00022485"/>
    </source>
</evidence>
<keyword evidence="4" id="KW-0813">Transport</keyword>
<comment type="cofactor">
    <cofactor evidence="1">
        <name>[3Fe-4S] cluster</name>
        <dbReference type="ChEBI" id="CHEBI:21137"/>
    </cofactor>
</comment>
<evidence type="ECO:0000256" key="3">
    <source>
        <dbReference type="ARBA" id="ARBA00004196"/>
    </source>
</evidence>
<accession>A0ABW3E6G4</accession>
<evidence type="ECO:0000256" key="7">
    <source>
        <dbReference type="ARBA" id="ARBA00022737"/>
    </source>
</evidence>
<gene>
    <name evidence="12" type="primary">narY</name>
    <name evidence="12" type="ORF">ACFQ08_44695</name>
</gene>
<evidence type="ECO:0000259" key="11">
    <source>
        <dbReference type="Pfam" id="PF14711"/>
    </source>
</evidence>
<proteinExistence type="predicted"/>
<name>A0ABW3E6G4_9ACTN</name>
<evidence type="ECO:0000256" key="2">
    <source>
        <dbReference type="ARBA" id="ARBA00001966"/>
    </source>
</evidence>
<evidence type="ECO:0000256" key="6">
    <source>
        <dbReference type="ARBA" id="ARBA00022723"/>
    </source>
</evidence>
<dbReference type="Proteomes" id="UP001597024">
    <property type="component" value="Unassembled WGS sequence"/>
</dbReference>
<evidence type="ECO:0000256" key="10">
    <source>
        <dbReference type="ARBA" id="ARBA00023014"/>
    </source>
</evidence>
<feature type="non-terminal residue" evidence="12">
    <location>
        <position position="1"/>
    </location>
</feature>
<feature type="domain" description="Respiratory nitrate reductase beta C-terminal" evidence="11">
    <location>
        <begin position="45"/>
        <end position="125"/>
    </location>
</feature>
<dbReference type="Gene3D" id="3.30.70.20">
    <property type="match status" value="2"/>
</dbReference>
<protein>
    <submittedName>
        <fullName evidence="12">Nitrate reductase subunit beta</fullName>
    </submittedName>
</protein>
<dbReference type="PANTHER" id="PTHR43518:SF1">
    <property type="entry name" value="RESPIRATORY NITRATE REDUCTASE 1 BETA CHAIN"/>
    <property type="match status" value="1"/>
</dbReference>